<keyword evidence="1" id="KW-0472">Membrane</keyword>
<name>A0ABR5TJX5_9EURY</name>
<sequence>MNNILKICNQLFLYNAEYTNVSLAIILLILGFAGYHYVSLFLKDRLNRWKKLEITFTSTIVQRLTGFVFFGLIPLIIFTSIRNISFQKYGFNIQNLDQSFIWLGIFIPLILLINYFMASKEINLQNYPQIRIKNWSTKFLIINFITWLIYLFAYEAFFRGFLLYSFYYTFGISTSIVVNIILYAMAHLPKGSREMIGSIPFGLVLCMITINTGSFLPAFLIHGIMAISYEFFSIKAHPEMSIKNKSL</sequence>
<dbReference type="EMBL" id="LHYI01000008">
    <property type="protein sequence ID" value="KXB08700.1"/>
    <property type="molecule type" value="Genomic_DNA"/>
</dbReference>
<feature type="transmembrane region" description="Helical" evidence="1">
    <location>
        <begin position="198"/>
        <end position="221"/>
    </location>
</feature>
<proteinExistence type="predicted"/>
<reference evidence="3 4" key="1">
    <citation type="journal article" date="2016" name="Sci. Rep.">
        <title>Metabolic traits of an uncultured archaeal lineage -MSBL1- from brine pools of the Red Sea.</title>
        <authorList>
            <person name="Mwirichia R."/>
            <person name="Alam I."/>
            <person name="Rashid M."/>
            <person name="Vinu M."/>
            <person name="Ba-Alawi W."/>
            <person name="Anthony Kamau A."/>
            <person name="Kamanda Ngugi D."/>
            <person name="Goker M."/>
            <person name="Klenk H.P."/>
            <person name="Bajic V."/>
            <person name="Stingl U."/>
        </authorList>
    </citation>
    <scope>NUCLEOTIDE SEQUENCE [LARGE SCALE GENOMIC DNA]</scope>
    <source>
        <strain evidence="3">SCGC-AAA382M17</strain>
    </source>
</reference>
<keyword evidence="1" id="KW-0812">Transmembrane</keyword>
<keyword evidence="1" id="KW-1133">Transmembrane helix</keyword>
<dbReference type="Proteomes" id="UP000070633">
    <property type="component" value="Unassembled WGS sequence"/>
</dbReference>
<feature type="transmembrane region" description="Helical" evidence="1">
    <location>
        <begin position="164"/>
        <end position="186"/>
    </location>
</feature>
<evidence type="ECO:0000259" key="2">
    <source>
        <dbReference type="Pfam" id="PF02517"/>
    </source>
</evidence>
<evidence type="ECO:0000313" key="3">
    <source>
        <dbReference type="EMBL" id="KXB08700.1"/>
    </source>
</evidence>
<feature type="transmembrane region" description="Helical" evidence="1">
    <location>
        <begin position="21"/>
        <end position="42"/>
    </location>
</feature>
<feature type="domain" description="CAAX prenyl protease 2/Lysostaphin resistance protein A-like" evidence="2">
    <location>
        <begin position="139"/>
        <end position="225"/>
    </location>
</feature>
<keyword evidence="4" id="KW-1185">Reference proteome</keyword>
<protein>
    <recommendedName>
        <fullName evidence="2">CAAX prenyl protease 2/Lysostaphin resistance protein A-like domain-containing protein</fullName>
    </recommendedName>
</protein>
<dbReference type="InterPro" id="IPR003675">
    <property type="entry name" value="Rce1/LyrA-like_dom"/>
</dbReference>
<dbReference type="Pfam" id="PF02517">
    <property type="entry name" value="Rce1-like"/>
    <property type="match status" value="1"/>
</dbReference>
<gene>
    <name evidence="3" type="ORF">AKJ55_00490</name>
</gene>
<feature type="transmembrane region" description="Helical" evidence="1">
    <location>
        <begin position="54"/>
        <end position="79"/>
    </location>
</feature>
<accession>A0ABR5TJX5</accession>
<evidence type="ECO:0000256" key="1">
    <source>
        <dbReference type="SAM" id="Phobius"/>
    </source>
</evidence>
<feature type="transmembrane region" description="Helical" evidence="1">
    <location>
        <begin position="139"/>
        <end position="158"/>
    </location>
</feature>
<evidence type="ECO:0000313" key="4">
    <source>
        <dbReference type="Proteomes" id="UP000070633"/>
    </source>
</evidence>
<feature type="transmembrane region" description="Helical" evidence="1">
    <location>
        <begin position="99"/>
        <end position="118"/>
    </location>
</feature>
<organism evidence="3 4">
    <name type="scientific">candidate division MSBL1 archaeon SCGC-AAA382M17</name>
    <dbReference type="NCBI Taxonomy" id="1698284"/>
    <lineage>
        <taxon>Archaea</taxon>
        <taxon>Methanobacteriati</taxon>
        <taxon>Methanobacteriota</taxon>
        <taxon>candidate division MSBL1</taxon>
    </lineage>
</organism>
<comment type="caution">
    <text evidence="3">The sequence shown here is derived from an EMBL/GenBank/DDBJ whole genome shotgun (WGS) entry which is preliminary data.</text>
</comment>